<sequence>MPLDPSLGEFARILIAFLLGVLVTALLAGFLVVRTRRSNARLRQEVARLTTSAASSGDPATPSTPRRVEPEYHRDAGQQQPPEVVGPQPSPRQAQAPSLPPNTAGNGFPQQSGHIATTSGEQAENRADNARPVRSGHESDGSATTGTDLPTQPVSVEPHSPADTGPAGNGTGNGSPVGNGSHTGSQAGNGSYSPAPSPQVGWPEQDRNGNSPPPYPTDGAAVRFQPDEEPMEAARRRIAELRMQLGDVPSDHTSRPPER</sequence>
<keyword evidence="2" id="KW-1133">Transmembrane helix</keyword>
<reference evidence="3" key="1">
    <citation type="submission" date="2023-07" db="EMBL/GenBank/DDBJ databases">
        <title>Sequencing the genomes of 1000 actinobacteria strains.</title>
        <authorList>
            <person name="Klenk H.-P."/>
        </authorList>
    </citation>
    <scope>NUCLEOTIDE SEQUENCE</scope>
    <source>
        <strain evidence="3">DSM 45977</strain>
    </source>
</reference>
<feature type="compositionally biased region" description="Polar residues" evidence="1">
    <location>
        <begin position="103"/>
        <end position="122"/>
    </location>
</feature>
<dbReference type="AlphaFoldDB" id="A0AAE3ZCL3"/>
<dbReference type="EMBL" id="JAVDXW010000001">
    <property type="protein sequence ID" value="MDR7301069.1"/>
    <property type="molecule type" value="Genomic_DNA"/>
</dbReference>
<keyword evidence="4" id="KW-1185">Reference proteome</keyword>
<proteinExistence type="predicted"/>
<evidence type="ECO:0000313" key="4">
    <source>
        <dbReference type="Proteomes" id="UP001180845"/>
    </source>
</evidence>
<dbReference type="RefSeq" id="WP_310270880.1">
    <property type="nucleotide sequence ID" value="NZ_JAVDXW010000001.1"/>
</dbReference>
<feature type="compositionally biased region" description="Low complexity" evidence="1">
    <location>
        <begin position="77"/>
        <end position="97"/>
    </location>
</feature>
<organism evidence="3 4">
    <name type="scientific">Haloactinomyces albus</name>
    <dbReference type="NCBI Taxonomy" id="1352928"/>
    <lineage>
        <taxon>Bacteria</taxon>
        <taxon>Bacillati</taxon>
        <taxon>Actinomycetota</taxon>
        <taxon>Actinomycetes</taxon>
        <taxon>Actinopolysporales</taxon>
        <taxon>Actinopolysporaceae</taxon>
        <taxon>Haloactinomyces</taxon>
    </lineage>
</organism>
<feature type="compositionally biased region" description="Gly residues" evidence="1">
    <location>
        <begin position="167"/>
        <end position="177"/>
    </location>
</feature>
<keyword evidence="2" id="KW-0472">Membrane</keyword>
<evidence type="ECO:0000256" key="1">
    <source>
        <dbReference type="SAM" id="MobiDB-lite"/>
    </source>
</evidence>
<evidence type="ECO:0000313" key="3">
    <source>
        <dbReference type="EMBL" id="MDR7301069.1"/>
    </source>
</evidence>
<dbReference type="Proteomes" id="UP001180845">
    <property type="component" value="Unassembled WGS sequence"/>
</dbReference>
<comment type="caution">
    <text evidence="3">The sequence shown here is derived from an EMBL/GenBank/DDBJ whole genome shotgun (WGS) entry which is preliminary data.</text>
</comment>
<feature type="compositionally biased region" description="Basic and acidic residues" evidence="1">
    <location>
        <begin position="123"/>
        <end position="140"/>
    </location>
</feature>
<keyword evidence="2" id="KW-0812">Transmembrane</keyword>
<evidence type="ECO:0000256" key="2">
    <source>
        <dbReference type="SAM" id="Phobius"/>
    </source>
</evidence>
<feature type="compositionally biased region" description="Polar residues" evidence="1">
    <location>
        <begin position="178"/>
        <end position="194"/>
    </location>
</feature>
<accession>A0AAE3ZCL3</accession>
<protein>
    <submittedName>
        <fullName evidence="3">Uncharacterized protein</fullName>
    </submittedName>
</protein>
<feature type="compositionally biased region" description="Basic and acidic residues" evidence="1">
    <location>
        <begin position="66"/>
        <end position="76"/>
    </location>
</feature>
<gene>
    <name evidence="3" type="ORF">JOF55_001250</name>
</gene>
<feature type="compositionally biased region" description="Polar residues" evidence="1">
    <location>
        <begin position="141"/>
        <end position="154"/>
    </location>
</feature>
<name>A0AAE3ZCL3_9ACTN</name>
<feature type="transmembrane region" description="Helical" evidence="2">
    <location>
        <begin position="12"/>
        <end position="33"/>
    </location>
</feature>
<feature type="region of interest" description="Disordered" evidence="1">
    <location>
        <begin position="48"/>
        <end position="234"/>
    </location>
</feature>